<comment type="catalytic activity">
    <reaction evidence="8">
        <text>alpha-D-glucose 1-phosphate + UTP + H(+) = UDP-alpha-D-glucose + diphosphate</text>
        <dbReference type="Rhea" id="RHEA:19889"/>
        <dbReference type="ChEBI" id="CHEBI:15378"/>
        <dbReference type="ChEBI" id="CHEBI:33019"/>
        <dbReference type="ChEBI" id="CHEBI:46398"/>
        <dbReference type="ChEBI" id="CHEBI:58601"/>
        <dbReference type="ChEBI" id="CHEBI:58885"/>
        <dbReference type="EC" id="2.7.7.9"/>
    </reaction>
    <physiologicalReaction direction="left-to-right" evidence="8">
        <dbReference type="Rhea" id="RHEA:19890"/>
    </physiologicalReaction>
</comment>
<dbReference type="InterPro" id="IPR016267">
    <property type="entry name" value="UDPGP_trans"/>
</dbReference>
<comment type="similarity">
    <text evidence="1 9">Belongs to the UDPGP type 1 family.</text>
</comment>
<dbReference type="SUPFAM" id="SSF53448">
    <property type="entry name" value="Nucleotide-diphospho-sugar transferases"/>
    <property type="match status" value="1"/>
</dbReference>
<feature type="binding site" evidence="11">
    <location>
        <position position="248"/>
    </location>
    <ligand>
        <name>UTP</name>
        <dbReference type="ChEBI" id="CHEBI:46398"/>
    </ligand>
</feature>
<dbReference type="Proteomes" id="UP001196413">
    <property type="component" value="Unassembled WGS sequence"/>
</dbReference>
<keyword evidence="13" id="KW-1185">Reference proteome</keyword>
<evidence type="ECO:0000256" key="11">
    <source>
        <dbReference type="PIRSR" id="PIRSR000806-2"/>
    </source>
</evidence>
<dbReference type="Gene3D" id="2.160.10.10">
    <property type="entry name" value="Hexapeptide repeat proteins"/>
    <property type="match status" value="1"/>
</dbReference>
<evidence type="ECO:0000256" key="10">
    <source>
        <dbReference type="PIRSR" id="PIRSR000806-1"/>
    </source>
</evidence>
<keyword evidence="5 9" id="KW-0808">Transferase</keyword>
<evidence type="ECO:0000256" key="9">
    <source>
        <dbReference type="PIRNR" id="PIRNR000806"/>
    </source>
</evidence>
<feature type="binding site" evidence="11">
    <location>
        <position position="187"/>
    </location>
    <ligand>
        <name>UTP</name>
        <dbReference type="ChEBI" id="CHEBI:46398"/>
    </ligand>
</feature>
<evidence type="ECO:0000256" key="3">
    <source>
        <dbReference type="ARBA" id="ARBA00012415"/>
    </source>
</evidence>
<dbReference type="GO" id="GO:0006011">
    <property type="term" value="P:UDP-alpha-D-glucose metabolic process"/>
    <property type="evidence" value="ECO:0007669"/>
    <property type="project" value="UniProtKB-UniRule"/>
</dbReference>
<dbReference type="InterPro" id="IPR029044">
    <property type="entry name" value="Nucleotide-diphossugar_trans"/>
</dbReference>
<feature type="binding site" evidence="11">
    <location>
        <position position="124"/>
    </location>
    <ligand>
        <name>UTP</name>
        <dbReference type="ChEBI" id="CHEBI:46398"/>
    </ligand>
</feature>
<organism evidence="12 13">
    <name type="scientific">Parelaphostrongylus tenuis</name>
    <name type="common">Meningeal worm</name>
    <dbReference type="NCBI Taxonomy" id="148309"/>
    <lineage>
        <taxon>Eukaryota</taxon>
        <taxon>Metazoa</taxon>
        <taxon>Ecdysozoa</taxon>
        <taxon>Nematoda</taxon>
        <taxon>Chromadorea</taxon>
        <taxon>Rhabditida</taxon>
        <taxon>Rhabditina</taxon>
        <taxon>Rhabditomorpha</taxon>
        <taxon>Strongyloidea</taxon>
        <taxon>Metastrongylidae</taxon>
        <taxon>Parelaphostrongylus</taxon>
    </lineage>
</organism>
<dbReference type="CDD" id="cd00897">
    <property type="entry name" value="UGPase_euk"/>
    <property type="match status" value="1"/>
</dbReference>
<reference evidence="12" key="1">
    <citation type="submission" date="2021-06" db="EMBL/GenBank/DDBJ databases">
        <title>Parelaphostrongylus tenuis whole genome reference sequence.</title>
        <authorList>
            <person name="Garwood T.J."/>
            <person name="Larsen P.A."/>
            <person name="Fountain-Jones N.M."/>
            <person name="Garbe J.R."/>
            <person name="Macchietto M.G."/>
            <person name="Kania S.A."/>
            <person name="Gerhold R.W."/>
            <person name="Richards J.E."/>
            <person name="Wolf T.M."/>
        </authorList>
    </citation>
    <scope>NUCLEOTIDE SEQUENCE</scope>
    <source>
        <strain evidence="12">MNPRO001-30</strain>
        <tissue evidence="12">Meninges</tissue>
    </source>
</reference>
<evidence type="ECO:0000313" key="13">
    <source>
        <dbReference type="Proteomes" id="UP001196413"/>
    </source>
</evidence>
<accession>A0AAD5MPR2</accession>
<evidence type="ECO:0000256" key="2">
    <source>
        <dbReference type="ARBA" id="ARBA00011823"/>
    </source>
</evidence>
<sequence length="504" mass="56925">MQRPVRSMSNPELTSEEWKTSTKMELMGALEQELAKLLQTSKKEDMEKNQKELSGFLNLFTRFLRAKTYVDWSKIQPLPEDAIRVYKHLEHPSDDEVIKSMLNKLVVVKLNGGLGTSMGCKGPKSVISVRNDLTFLDLTLQQIQTLNKTYGVDVPLVLMNSFNTEEDTKKVLKKYVNIKVSVHTFCQSQYPRINRETLMPIAKSLNDSDIECWYPPGHGNFYEALYNSGLLNKFIADGKEYCFLSNIDNMGATVDFSILNFLLNPPDGTENPEFLMEVTNKTRADVKGGTLIQYDDKPMLLEIAQVPKEYVDEFKSINKFRIFNTNNLWAKLSAIKRVVENNELEMEVIVNPKHLDRGLDVIQLETAAGAAVKNFKNACGINVPRSRFLPVKKCSDLLLLMSNLYDIDHGSLTLSEQRSFPTTPLVKLGSSFDKVSDFLKRFEGIPDILELDHLTVSGDVWFGKGVTLKGTVIIIANHGDRIDIPPGSVLENKIVSGNLRILEH</sequence>
<evidence type="ECO:0000256" key="1">
    <source>
        <dbReference type="ARBA" id="ARBA00010401"/>
    </source>
</evidence>
<keyword evidence="6 9" id="KW-0548">Nucleotidyltransferase</keyword>
<dbReference type="PANTHER" id="PTHR43511">
    <property type="match status" value="1"/>
</dbReference>
<comment type="function">
    <text evidence="7">UTP--glucose-1-phosphate uridylyltransferase catalyzing the conversion of glucose-1-phosphate into UDP-glucose, a crucial precursor for the production of glycogen.</text>
</comment>
<evidence type="ECO:0000256" key="8">
    <source>
        <dbReference type="ARBA" id="ARBA00047432"/>
    </source>
</evidence>
<gene>
    <name evidence="12" type="primary">UGP2</name>
    <name evidence="12" type="ORF">KIN20_018368</name>
</gene>
<feature type="binding site" evidence="11">
    <location>
        <position position="217"/>
    </location>
    <ligand>
        <name>UTP</name>
        <dbReference type="ChEBI" id="CHEBI:46398"/>
    </ligand>
</feature>
<evidence type="ECO:0000256" key="5">
    <source>
        <dbReference type="ARBA" id="ARBA00022679"/>
    </source>
</evidence>
<protein>
    <recommendedName>
        <fullName evidence="4 9">UTP--glucose-1-phosphate uridylyltransferase</fullName>
        <ecNumber evidence="3 9">2.7.7.9</ecNumber>
    </recommendedName>
</protein>
<name>A0AAD5MPR2_PARTN</name>
<dbReference type="FunFam" id="3.90.550.10:FF:000002">
    <property type="entry name" value="UTP--glucose-1-phosphate uridylyltransferase"/>
    <property type="match status" value="1"/>
</dbReference>
<dbReference type="FunFam" id="2.160.10.10:FF:000001">
    <property type="entry name" value="UTP--glucose-1-phosphate uridylyltransferase"/>
    <property type="match status" value="1"/>
</dbReference>
<evidence type="ECO:0000256" key="4">
    <source>
        <dbReference type="ARBA" id="ARBA00019048"/>
    </source>
</evidence>
<dbReference type="Pfam" id="PF01704">
    <property type="entry name" value="UDPGP"/>
    <property type="match status" value="1"/>
</dbReference>
<evidence type="ECO:0000313" key="12">
    <source>
        <dbReference type="EMBL" id="KAJ1359598.1"/>
    </source>
</evidence>
<dbReference type="EMBL" id="JAHQIW010003651">
    <property type="protein sequence ID" value="KAJ1359598.1"/>
    <property type="molecule type" value="Genomic_DNA"/>
</dbReference>
<comment type="subunit">
    <text evidence="2">Homooctamer.</text>
</comment>
<comment type="caution">
    <text evidence="12">The sequence shown here is derived from an EMBL/GenBank/DDBJ whole genome shotgun (WGS) entry which is preliminary data.</text>
</comment>
<dbReference type="InterPro" id="IPR002618">
    <property type="entry name" value="UDPGP_fam"/>
</dbReference>
<evidence type="ECO:0000256" key="6">
    <source>
        <dbReference type="ARBA" id="ARBA00022695"/>
    </source>
</evidence>
<dbReference type="EC" id="2.7.7.9" evidence="3 9"/>
<proteinExistence type="inferred from homology"/>
<evidence type="ECO:0000256" key="7">
    <source>
        <dbReference type="ARBA" id="ARBA00023579"/>
    </source>
</evidence>
<dbReference type="Gene3D" id="3.90.550.10">
    <property type="entry name" value="Spore Coat Polysaccharide Biosynthesis Protein SpsA, Chain A"/>
    <property type="match status" value="1"/>
</dbReference>
<dbReference type="PIRSF" id="PIRSF000806">
    <property type="entry name" value="UDPGP"/>
    <property type="match status" value="1"/>
</dbReference>
<dbReference type="GO" id="GO:0003983">
    <property type="term" value="F:UTP:glucose-1-phosphate uridylyltransferase activity"/>
    <property type="evidence" value="ECO:0007669"/>
    <property type="project" value="UniProtKB-EC"/>
</dbReference>
<feature type="binding site" evidence="10">
    <location>
        <position position="218"/>
    </location>
    <ligand>
        <name>substrate</name>
    </ligand>
</feature>
<dbReference type="AlphaFoldDB" id="A0AAD5MPR2"/>
<feature type="binding site" evidence="11">
    <location>
        <position position="392"/>
    </location>
    <ligand>
        <name>UTP</name>
        <dbReference type="ChEBI" id="CHEBI:46398"/>
    </ligand>
</feature>